<proteinExistence type="predicted"/>
<comment type="caution">
    <text evidence="3">The sequence shown here is derived from an EMBL/GenBank/DDBJ whole genome shotgun (WGS) entry which is preliminary data.</text>
</comment>
<sequence>MENERKEIGKYIKARKRVDEIKDFYFHLIKFAMITILILLFKGVVLNIFIEKGVEDENILRWMEWNMLLIPIIWGLVLVVIGLRLFVFRANILKIWEEKQIRKYLEEGD</sequence>
<evidence type="ECO:0000259" key="2">
    <source>
        <dbReference type="Pfam" id="PF13239"/>
    </source>
</evidence>
<dbReference type="Proteomes" id="UP001166021">
    <property type="component" value="Unassembled WGS sequence"/>
</dbReference>
<evidence type="ECO:0000313" key="4">
    <source>
        <dbReference type="Proteomes" id="UP001166021"/>
    </source>
</evidence>
<evidence type="ECO:0000256" key="1">
    <source>
        <dbReference type="SAM" id="Phobius"/>
    </source>
</evidence>
<dbReference type="RefSeq" id="WP_188242213.1">
    <property type="nucleotide sequence ID" value="NZ_JABTCF010000001.1"/>
</dbReference>
<dbReference type="EMBL" id="JABTCF010000001">
    <property type="protein sequence ID" value="MBD0776688.1"/>
    <property type="molecule type" value="Genomic_DNA"/>
</dbReference>
<protein>
    <submittedName>
        <fullName evidence="3">2TM domain-containing protein</fullName>
    </submittedName>
</protein>
<keyword evidence="1" id="KW-1133">Transmembrane helix</keyword>
<feature type="transmembrane region" description="Helical" evidence="1">
    <location>
        <begin position="65"/>
        <end position="87"/>
    </location>
</feature>
<dbReference type="Pfam" id="PF13239">
    <property type="entry name" value="2TM"/>
    <property type="match status" value="1"/>
</dbReference>
<keyword evidence="4" id="KW-1185">Reference proteome</keyword>
<feature type="transmembrane region" description="Helical" evidence="1">
    <location>
        <begin position="24"/>
        <end position="45"/>
    </location>
</feature>
<gene>
    <name evidence="3" type="ORF">HPE56_02685</name>
</gene>
<organism evidence="3 4">
    <name type="scientific">Maribacter aquimaris</name>
    <dbReference type="NCBI Taxonomy" id="2737171"/>
    <lineage>
        <taxon>Bacteria</taxon>
        <taxon>Pseudomonadati</taxon>
        <taxon>Bacteroidota</taxon>
        <taxon>Flavobacteriia</taxon>
        <taxon>Flavobacteriales</taxon>
        <taxon>Flavobacteriaceae</taxon>
        <taxon>Maribacter</taxon>
    </lineage>
</organism>
<reference evidence="3" key="1">
    <citation type="submission" date="2020-05" db="EMBL/GenBank/DDBJ databases">
        <title>The draft genome sequence of Maribacter sp. ANRC-HE7.</title>
        <authorList>
            <person name="Mu L."/>
        </authorList>
    </citation>
    <scope>NUCLEOTIDE SEQUENCE</scope>
    <source>
        <strain evidence="3">ANRC-HE7</strain>
    </source>
</reference>
<keyword evidence="1" id="KW-0472">Membrane</keyword>
<evidence type="ECO:0000313" key="3">
    <source>
        <dbReference type="EMBL" id="MBD0776688.1"/>
    </source>
</evidence>
<name>A0ABR7V0I8_9FLAO</name>
<keyword evidence="1" id="KW-0812">Transmembrane</keyword>
<feature type="domain" description="2TM" evidence="2">
    <location>
        <begin position="13"/>
        <end position="106"/>
    </location>
</feature>
<accession>A0ABR7V0I8</accession>
<dbReference type="InterPro" id="IPR025698">
    <property type="entry name" value="2TM_dom"/>
</dbReference>